<evidence type="ECO:0000256" key="1">
    <source>
        <dbReference type="ARBA" id="ARBA00001933"/>
    </source>
</evidence>
<sequence>MGQSSYAADALKKAHEQFTARNPQSLKAHRDAHQNLPGGNTRTVLHAEPFPITWVQGNRNTLTSLDGDVYTDLLGEFSAGIFGHSEPRIAEAVQTALSSGWNFGGNTLLEKRFAAKICQRFGPAGIDMVRFTNSGTEANTTALNAAVAITSRRKILVFSGGYHGSTLVFPMTLMKGSTEAPMNLPHEFVFAPYNNIPETQAIIDKIGGNSLAAVLVEPVQGSGGCRPATDLFMQYLRQLCNMTGALLVIDEVMASRLGVSGYSASLGIKGDIVTLGKYVGGGMTFGAFGGRRDIMERFDPSKNNLFHPGTYNNNVLTMSAGIVGLDIYNAAEVARLNQLGRDTKVKIQQILIDEKTYPAMISEASADIIEIESLDHDLMIQVDSDVMQASTGLPLMFITGRGSMLNVRFSGPDAAIWQALYYHHMLSKNIYIATRGYTPLHLQVTPEDAQRYVDAIREFVHLHKDQLRWHHLVSGMNGVI</sequence>
<dbReference type="Proteomes" id="UP000019471">
    <property type="component" value="Unassembled WGS sequence"/>
</dbReference>
<keyword evidence="6" id="KW-1185">Reference proteome</keyword>
<comment type="caution">
    <text evidence="5">The sequence shown here is derived from an EMBL/GenBank/DDBJ whole genome shotgun (WGS) entry which is preliminary data.</text>
</comment>
<dbReference type="SUPFAM" id="SSF53383">
    <property type="entry name" value="PLP-dependent transferases"/>
    <property type="match status" value="1"/>
</dbReference>
<dbReference type="EMBL" id="AMGX01000013">
    <property type="protein sequence ID" value="EXJ68530.1"/>
    <property type="molecule type" value="Genomic_DNA"/>
</dbReference>
<reference evidence="5 6" key="1">
    <citation type="submission" date="2013-03" db="EMBL/GenBank/DDBJ databases">
        <title>The Genome Sequence of Cladophialophora psammophila CBS 110553.</title>
        <authorList>
            <consortium name="The Broad Institute Genomics Platform"/>
            <person name="Cuomo C."/>
            <person name="de Hoog S."/>
            <person name="Gorbushina A."/>
            <person name="Walker B."/>
            <person name="Young S.K."/>
            <person name="Zeng Q."/>
            <person name="Gargeya S."/>
            <person name="Fitzgerald M."/>
            <person name="Haas B."/>
            <person name="Abouelleil A."/>
            <person name="Allen A.W."/>
            <person name="Alvarado L."/>
            <person name="Arachchi H.M."/>
            <person name="Berlin A.M."/>
            <person name="Chapman S.B."/>
            <person name="Gainer-Dewar J."/>
            <person name="Goldberg J."/>
            <person name="Griggs A."/>
            <person name="Gujja S."/>
            <person name="Hansen M."/>
            <person name="Howarth C."/>
            <person name="Imamovic A."/>
            <person name="Ireland A."/>
            <person name="Larimer J."/>
            <person name="McCowan C."/>
            <person name="Murphy C."/>
            <person name="Pearson M."/>
            <person name="Poon T.W."/>
            <person name="Priest M."/>
            <person name="Roberts A."/>
            <person name="Saif S."/>
            <person name="Shea T."/>
            <person name="Sisk P."/>
            <person name="Sykes S."/>
            <person name="Wortman J."/>
            <person name="Nusbaum C."/>
            <person name="Birren B."/>
        </authorList>
    </citation>
    <scope>NUCLEOTIDE SEQUENCE [LARGE SCALE GENOMIC DNA]</scope>
    <source>
        <strain evidence="5 6">CBS 110553</strain>
    </source>
</reference>
<evidence type="ECO:0000256" key="4">
    <source>
        <dbReference type="SAM" id="MobiDB-lite"/>
    </source>
</evidence>
<dbReference type="GO" id="GO:0008483">
    <property type="term" value="F:transaminase activity"/>
    <property type="evidence" value="ECO:0007669"/>
    <property type="project" value="InterPro"/>
</dbReference>
<evidence type="ECO:0000313" key="6">
    <source>
        <dbReference type="Proteomes" id="UP000019471"/>
    </source>
</evidence>
<dbReference type="Gene3D" id="3.40.640.10">
    <property type="entry name" value="Type I PLP-dependent aspartate aminotransferase-like (Major domain)"/>
    <property type="match status" value="1"/>
</dbReference>
<evidence type="ECO:0008006" key="7">
    <source>
        <dbReference type="Google" id="ProtNLM"/>
    </source>
</evidence>
<dbReference type="GO" id="GO:0030170">
    <property type="term" value="F:pyridoxal phosphate binding"/>
    <property type="evidence" value="ECO:0007669"/>
    <property type="project" value="InterPro"/>
</dbReference>
<dbReference type="HOGENOM" id="CLU_016922_1_2_1"/>
<comment type="cofactor">
    <cofactor evidence="1">
        <name>pyridoxal 5'-phosphate</name>
        <dbReference type="ChEBI" id="CHEBI:597326"/>
    </cofactor>
</comment>
<evidence type="ECO:0000313" key="5">
    <source>
        <dbReference type="EMBL" id="EXJ68530.1"/>
    </source>
</evidence>
<dbReference type="InterPro" id="IPR005814">
    <property type="entry name" value="Aminotrans_3"/>
</dbReference>
<organism evidence="5 6">
    <name type="scientific">Cladophialophora psammophila CBS 110553</name>
    <dbReference type="NCBI Taxonomy" id="1182543"/>
    <lineage>
        <taxon>Eukaryota</taxon>
        <taxon>Fungi</taxon>
        <taxon>Dikarya</taxon>
        <taxon>Ascomycota</taxon>
        <taxon>Pezizomycotina</taxon>
        <taxon>Eurotiomycetes</taxon>
        <taxon>Chaetothyriomycetidae</taxon>
        <taxon>Chaetothyriales</taxon>
        <taxon>Herpotrichiellaceae</taxon>
        <taxon>Cladophialophora</taxon>
    </lineage>
</organism>
<name>W9WU23_9EURO</name>
<feature type="region of interest" description="Disordered" evidence="4">
    <location>
        <begin position="21"/>
        <end position="40"/>
    </location>
</feature>
<comment type="similarity">
    <text evidence="3">Belongs to the class-III pyridoxal-phosphate-dependent aminotransferase family.</text>
</comment>
<proteinExistence type="inferred from homology"/>
<evidence type="ECO:0000256" key="2">
    <source>
        <dbReference type="ARBA" id="ARBA00022898"/>
    </source>
</evidence>
<accession>W9WU23</accession>
<dbReference type="STRING" id="1182543.W9WU23"/>
<gene>
    <name evidence="5" type="ORF">A1O5_08323</name>
</gene>
<dbReference type="OrthoDB" id="425114at2759"/>
<dbReference type="eggNOG" id="KOG1401">
    <property type="taxonomic scope" value="Eukaryota"/>
</dbReference>
<protein>
    <recommendedName>
        <fullName evidence="7">Glutamate-1-semialdehyde 2,1-aminomutase</fullName>
    </recommendedName>
</protein>
<dbReference type="Pfam" id="PF00202">
    <property type="entry name" value="Aminotran_3"/>
    <property type="match status" value="1"/>
</dbReference>
<dbReference type="RefSeq" id="XP_007747096.1">
    <property type="nucleotide sequence ID" value="XM_007748906.1"/>
</dbReference>
<dbReference type="Gene3D" id="3.90.1150.10">
    <property type="entry name" value="Aspartate Aminotransferase, domain 1"/>
    <property type="match status" value="1"/>
</dbReference>
<dbReference type="GeneID" id="19193023"/>
<dbReference type="InterPro" id="IPR015422">
    <property type="entry name" value="PyrdxlP-dep_Trfase_small"/>
</dbReference>
<dbReference type="InterPro" id="IPR015424">
    <property type="entry name" value="PyrdxlP-dep_Trfase"/>
</dbReference>
<dbReference type="PANTHER" id="PTHR43713:SF3">
    <property type="entry name" value="GLUTAMATE-1-SEMIALDEHYDE 2,1-AMINOMUTASE 1, CHLOROPLASTIC-RELATED"/>
    <property type="match status" value="1"/>
</dbReference>
<dbReference type="PANTHER" id="PTHR43713">
    <property type="entry name" value="GLUTAMATE-1-SEMIALDEHYDE 2,1-AMINOMUTASE"/>
    <property type="match status" value="1"/>
</dbReference>
<dbReference type="InterPro" id="IPR015421">
    <property type="entry name" value="PyrdxlP-dep_Trfase_major"/>
</dbReference>
<dbReference type="AlphaFoldDB" id="W9WU23"/>
<keyword evidence="2 3" id="KW-0663">Pyridoxal phosphate</keyword>
<evidence type="ECO:0000256" key="3">
    <source>
        <dbReference type="RuleBase" id="RU003560"/>
    </source>
</evidence>